<dbReference type="InterPro" id="IPR011335">
    <property type="entry name" value="Restrct_endonuc-II-like"/>
</dbReference>
<keyword evidence="2" id="KW-0255">Endonuclease</keyword>
<accession>A0A7W7JZV8</accession>
<evidence type="ECO:0000259" key="1">
    <source>
        <dbReference type="Pfam" id="PF04480"/>
    </source>
</evidence>
<name>A0A7W7JZV8_9SPHN</name>
<keyword evidence="3" id="KW-1185">Reference proteome</keyword>
<dbReference type="PANTHER" id="PTHR38590:SF1">
    <property type="entry name" value="BLL0828 PROTEIN"/>
    <property type="match status" value="1"/>
</dbReference>
<organism evidence="2 3">
    <name type="scientific">Sphingomonas kyeonggiensis</name>
    <dbReference type="NCBI Taxonomy" id="1268553"/>
    <lineage>
        <taxon>Bacteria</taxon>
        <taxon>Pseudomonadati</taxon>
        <taxon>Pseudomonadota</taxon>
        <taxon>Alphaproteobacteria</taxon>
        <taxon>Sphingomonadales</taxon>
        <taxon>Sphingomonadaceae</taxon>
        <taxon>Sphingomonas</taxon>
    </lineage>
</organism>
<evidence type="ECO:0000313" key="2">
    <source>
        <dbReference type="EMBL" id="MBB4837790.1"/>
    </source>
</evidence>
<evidence type="ECO:0000313" key="3">
    <source>
        <dbReference type="Proteomes" id="UP000575241"/>
    </source>
</evidence>
<comment type="caution">
    <text evidence="2">The sequence shown here is derived from an EMBL/GenBank/DDBJ whole genome shotgun (WGS) entry which is preliminary data.</text>
</comment>
<protein>
    <submittedName>
        <fullName evidence="2">Very-short-patch-repair endonuclease</fullName>
    </submittedName>
</protein>
<feature type="domain" description="DUF559" evidence="1">
    <location>
        <begin position="10"/>
        <end position="111"/>
    </location>
</feature>
<gene>
    <name evidence="2" type="ORF">HNP52_000841</name>
</gene>
<dbReference type="CDD" id="cd01038">
    <property type="entry name" value="Endonuclease_DUF559"/>
    <property type="match status" value="1"/>
</dbReference>
<dbReference type="Proteomes" id="UP000575241">
    <property type="component" value="Unassembled WGS sequence"/>
</dbReference>
<sequence>MKRVPPSGSTARSRQLRANATDAERALWRLLREAFPDERFRRQVPIRQYTVDFASHRAKLVIEADGGQHTEEVDAHRTAAIEGDGYQVLRFWNNDILANPEGVARQIGAALNSPSPLMGEGRGPLA</sequence>
<dbReference type="PANTHER" id="PTHR38590">
    <property type="entry name" value="BLL0828 PROTEIN"/>
    <property type="match status" value="1"/>
</dbReference>
<dbReference type="GO" id="GO:0004519">
    <property type="term" value="F:endonuclease activity"/>
    <property type="evidence" value="ECO:0007669"/>
    <property type="project" value="UniProtKB-KW"/>
</dbReference>
<dbReference type="Pfam" id="PF04480">
    <property type="entry name" value="DUF559"/>
    <property type="match status" value="1"/>
</dbReference>
<dbReference type="InterPro" id="IPR047216">
    <property type="entry name" value="Endonuclease_DUF559_bact"/>
</dbReference>
<proteinExistence type="predicted"/>
<dbReference type="EMBL" id="JACHLN010000001">
    <property type="protein sequence ID" value="MBB4837790.1"/>
    <property type="molecule type" value="Genomic_DNA"/>
</dbReference>
<dbReference type="AlphaFoldDB" id="A0A7W7JZV8"/>
<dbReference type="InterPro" id="IPR007569">
    <property type="entry name" value="DUF559"/>
</dbReference>
<reference evidence="2 3" key="1">
    <citation type="submission" date="2020-08" db="EMBL/GenBank/DDBJ databases">
        <title>Functional genomics of gut bacteria from endangered species of beetles.</title>
        <authorList>
            <person name="Carlos-Shanley C."/>
        </authorList>
    </citation>
    <scope>NUCLEOTIDE SEQUENCE [LARGE SCALE GENOMIC DNA]</scope>
    <source>
        <strain evidence="2 3">S00224</strain>
    </source>
</reference>
<keyword evidence="2" id="KW-0540">Nuclease</keyword>
<keyword evidence="2" id="KW-0378">Hydrolase</keyword>
<dbReference type="Gene3D" id="3.40.960.10">
    <property type="entry name" value="VSR Endonuclease"/>
    <property type="match status" value="1"/>
</dbReference>
<dbReference type="RefSeq" id="WP_184162887.1">
    <property type="nucleotide sequence ID" value="NZ_JACHLN010000001.1"/>
</dbReference>
<dbReference type="SUPFAM" id="SSF52980">
    <property type="entry name" value="Restriction endonuclease-like"/>
    <property type="match status" value="1"/>
</dbReference>